<comment type="caution">
    <text evidence="3">The sequence shown here is derived from an EMBL/GenBank/DDBJ whole genome shotgun (WGS) entry which is preliminary data.</text>
</comment>
<gene>
    <name evidence="3" type="ORF">M8C21_023940</name>
</gene>
<dbReference type="InterPro" id="IPR008972">
    <property type="entry name" value="Cupredoxin"/>
</dbReference>
<feature type="signal peptide" evidence="1">
    <location>
        <begin position="1"/>
        <end position="26"/>
    </location>
</feature>
<dbReference type="AlphaFoldDB" id="A0AAD5CPV6"/>
<evidence type="ECO:0000259" key="2">
    <source>
        <dbReference type="PROSITE" id="PS51485"/>
    </source>
</evidence>
<dbReference type="EMBL" id="JAMZMK010007192">
    <property type="protein sequence ID" value="KAI7745604.1"/>
    <property type="molecule type" value="Genomic_DNA"/>
</dbReference>
<reference evidence="3" key="1">
    <citation type="submission" date="2022-06" db="EMBL/GenBank/DDBJ databases">
        <title>Uncovering the hologenomic basis of an extraordinary plant invasion.</title>
        <authorList>
            <person name="Bieker V.C."/>
            <person name="Martin M.D."/>
            <person name="Gilbert T."/>
            <person name="Hodgins K."/>
            <person name="Battlay P."/>
            <person name="Petersen B."/>
            <person name="Wilson J."/>
        </authorList>
    </citation>
    <scope>NUCLEOTIDE SEQUENCE</scope>
    <source>
        <strain evidence="3">AA19_3_7</strain>
        <tissue evidence="3">Leaf</tissue>
    </source>
</reference>
<dbReference type="Proteomes" id="UP001206925">
    <property type="component" value="Unassembled WGS sequence"/>
</dbReference>
<dbReference type="PROSITE" id="PS51485">
    <property type="entry name" value="PHYTOCYANIN"/>
    <property type="match status" value="1"/>
</dbReference>
<name>A0AAD5CPV6_AMBAR</name>
<dbReference type="Gene3D" id="2.60.40.420">
    <property type="entry name" value="Cupredoxins - blue copper proteins"/>
    <property type="match status" value="1"/>
</dbReference>
<sequence length="123" mass="13888">MATRRGCAIVALAIICLLELALQCEAACYVVDWKMDIDPHWGKGIKFVEGDILVFQYRKRHNVVRVGNQNFERCTTSPYDIKYTSGLDAIRLDLGANNFISTGSTEDCAKMKIKLYVAELKPR</sequence>
<organism evidence="3 4">
    <name type="scientific">Ambrosia artemisiifolia</name>
    <name type="common">Common ragweed</name>
    <dbReference type="NCBI Taxonomy" id="4212"/>
    <lineage>
        <taxon>Eukaryota</taxon>
        <taxon>Viridiplantae</taxon>
        <taxon>Streptophyta</taxon>
        <taxon>Embryophyta</taxon>
        <taxon>Tracheophyta</taxon>
        <taxon>Spermatophyta</taxon>
        <taxon>Magnoliopsida</taxon>
        <taxon>eudicotyledons</taxon>
        <taxon>Gunneridae</taxon>
        <taxon>Pentapetalae</taxon>
        <taxon>asterids</taxon>
        <taxon>campanulids</taxon>
        <taxon>Asterales</taxon>
        <taxon>Asteraceae</taxon>
        <taxon>Asteroideae</taxon>
        <taxon>Heliantheae alliance</taxon>
        <taxon>Heliantheae</taxon>
        <taxon>Ambrosia</taxon>
    </lineage>
</organism>
<accession>A0AAD5CPV6</accession>
<dbReference type="SUPFAM" id="SSF49503">
    <property type="entry name" value="Cupredoxins"/>
    <property type="match status" value="1"/>
</dbReference>
<dbReference type="InterPro" id="IPR039391">
    <property type="entry name" value="Phytocyanin-like"/>
</dbReference>
<keyword evidence="1" id="KW-0732">Signal</keyword>
<feature type="domain" description="Phytocyanin" evidence="2">
    <location>
        <begin position="27"/>
        <end position="121"/>
    </location>
</feature>
<dbReference type="InterPro" id="IPR003245">
    <property type="entry name" value="Phytocyanin_dom"/>
</dbReference>
<evidence type="ECO:0000313" key="3">
    <source>
        <dbReference type="EMBL" id="KAI7745604.1"/>
    </source>
</evidence>
<dbReference type="PANTHER" id="PTHR33021:SF193">
    <property type="entry name" value="OS06G0218600 PROTEIN"/>
    <property type="match status" value="1"/>
</dbReference>
<feature type="chain" id="PRO_5042152271" description="Phytocyanin domain-containing protein" evidence="1">
    <location>
        <begin position="27"/>
        <end position="123"/>
    </location>
</feature>
<proteinExistence type="predicted"/>
<dbReference type="PANTHER" id="PTHR33021">
    <property type="entry name" value="BLUE COPPER PROTEIN"/>
    <property type="match status" value="1"/>
</dbReference>
<protein>
    <recommendedName>
        <fullName evidence="2">Phytocyanin domain-containing protein</fullName>
    </recommendedName>
</protein>
<dbReference type="GO" id="GO:0009055">
    <property type="term" value="F:electron transfer activity"/>
    <property type="evidence" value="ECO:0007669"/>
    <property type="project" value="InterPro"/>
</dbReference>
<dbReference type="Pfam" id="PF02298">
    <property type="entry name" value="Cu_bind_like"/>
    <property type="match status" value="1"/>
</dbReference>
<dbReference type="GO" id="GO:0005886">
    <property type="term" value="C:plasma membrane"/>
    <property type="evidence" value="ECO:0007669"/>
    <property type="project" value="TreeGrafter"/>
</dbReference>
<evidence type="ECO:0000313" key="4">
    <source>
        <dbReference type="Proteomes" id="UP001206925"/>
    </source>
</evidence>
<evidence type="ECO:0000256" key="1">
    <source>
        <dbReference type="SAM" id="SignalP"/>
    </source>
</evidence>
<keyword evidence="4" id="KW-1185">Reference proteome</keyword>